<name>A0ABQ2LIY8_9ACTN</name>
<comment type="caution">
    <text evidence="2">The sequence shown here is derived from an EMBL/GenBank/DDBJ whole genome shotgun (WGS) entry which is preliminary data.</text>
</comment>
<keyword evidence="3" id="KW-1185">Reference proteome</keyword>
<dbReference type="Proteomes" id="UP000656881">
    <property type="component" value="Unassembled WGS sequence"/>
</dbReference>
<feature type="region of interest" description="Disordered" evidence="1">
    <location>
        <begin position="1"/>
        <end position="20"/>
    </location>
</feature>
<gene>
    <name evidence="2" type="ORF">GCM10012286_07330</name>
</gene>
<evidence type="ECO:0000256" key="1">
    <source>
        <dbReference type="SAM" id="MobiDB-lite"/>
    </source>
</evidence>
<protein>
    <submittedName>
        <fullName evidence="2">Uncharacterized protein</fullName>
    </submittedName>
</protein>
<evidence type="ECO:0000313" key="2">
    <source>
        <dbReference type="EMBL" id="GGO35958.1"/>
    </source>
</evidence>
<organism evidence="2 3">
    <name type="scientific">Streptomyces lasiicapitis</name>
    <dbReference type="NCBI Taxonomy" id="1923961"/>
    <lineage>
        <taxon>Bacteria</taxon>
        <taxon>Bacillati</taxon>
        <taxon>Actinomycetota</taxon>
        <taxon>Actinomycetes</taxon>
        <taxon>Kitasatosporales</taxon>
        <taxon>Streptomycetaceae</taxon>
        <taxon>Streptomyces</taxon>
    </lineage>
</organism>
<evidence type="ECO:0000313" key="3">
    <source>
        <dbReference type="Proteomes" id="UP000656881"/>
    </source>
</evidence>
<sequence length="94" mass="10513">MLRHRTAVEKGQPPHSGRFRDVPVRELGFRIVEWDDGGTLTRGPRGVRRGTLCPKCSCALPFRELTSRLGASLWVVQAGWCWEIRPGGSQVRTG</sequence>
<proteinExistence type="predicted"/>
<reference evidence="3" key="1">
    <citation type="journal article" date="2019" name="Int. J. Syst. Evol. Microbiol.">
        <title>The Global Catalogue of Microorganisms (GCM) 10K type strain sequencing project: providing services to taxonomists for standard genome sequencing and annotation.</title>
        <authorList>
            <consortium name="The Broad Institute Genomics Platform"/>
            <consortium name="The Broad Institute Genome Sequencing Center for Infectious Disease"/>
            <person name="Wu L."/>
            <person name="Ma J."/>
        </authorList>
    </citation>
    <scope>NUCLEOTIDE SEQUENCE [LARGE SCALE GENOMIC DNA]</scope>
    <source>
        <strain evidence="3">CGMCC 4.7349</strain>
    </source>
</reference>
<dbReference type="EMBL" id="BMNG01000001">
    <property type="protein sequence ID" value="GGO35958.1"/>
    <property type="molecule type" value="Genomic_DNA"/>
</dbReference>
<accession>A0ABQ2LIY8</accession>